<dbReference type="Gene3D" id="3.60.110.10">
    <property type="entry name" value="Carbon-nitrogen hydrolase"/>
    <property type="match status" value="1"/>
</dbReference>
<name>A0A1Z5HQZ4_9FIRM</name>
<dbReference type="EMBL" id="BDGJ01000033">
    <property type="protein sequence ID" value="GAW91797.1"/>
    <property type="molecule type" value="Genomic_DNA"/>
</dbReference>
<evidence type="ECO:0000259" key="1">
    <source>
        <dbReference type="PROSITE" id="PS50263"/>
    </source>
</evidence>
<sequence>MKRFKVAAVQLEIPWGQPRKLLVQCQEYLELASRKGCHLVALPPLTWLGLMEEEELKVTAQGFQGKVALLERLEDKYEEIFSELAREFSMYLVAGTVPVMREGGVFHLAVLYGPEGKQILGQMQTHLSREEEELGFNRGVELETAETEIGRIGLVVGTDVWYPEVSRILTLQGAELLVALTAVAEPYNPWVQLAGMWQEVQQNQVFAVESPFTGRWRDCRYAGCATIYAPCEITEGEQGFLAKSDKPTGSQLVVGELAWEKLKQIRESYPIYRHFNRRLYKRELAAVYGEGDGC</sequence>
<reference evidence="3" key="1">
    <citation type="journal article" date="2017" name="Appl. Environ. Microbiol.">
        <title>Genomic analysis of Calderihabitans maritimus KKC1, a thermophilic hydrogenogenic carboxydotrophic bacterium isolated from marine sediment.</title>
        <authorList>
            <person name="Omae K."/>
            <person name="Yoneda Y."/>
            <person name="Fukuyama Y."/>
            <person name="Yoshida T."/>
            <person name="Sako Y."/>
        </authorList>
    </citation>
    <scope>NUCLEOTIDE SEQUENCE [LARGE SCALE GENOMIC DNA]</scope>
    <source>
        <strain evidence="3">KKC1</strain>
    </source>
</reference>
<organism evidence="2 3">
    <name type="scientific">Calderihabitans maritimus</name>
    <dbReference type="NCBI Taxonomy" id="1246530"/>
    <lineage>
        <taxon>Bacteria</taxon>
        <taxon>Bacillati</taxon>
        <taxon>Bacillota</taxon>
        <taxon>Clostridia</taxon>
        <taxon>Neomoorellales</taxon>
        <taxon>Calderihabitantaceae</taxon>
        <taxon>Calderihabitans</taxon>
    </lineage>
</organism>
<keyword evidence="2" id="KW-0012">Acyltransferase</keyword>
<gene>
    <name evidence="2" type="ORF">KKC1_09570</name>
</gene>
<dbReference type="GO" id="GO:0016746">
    <property type="term" value="F:acyltransferase activity"/>
    <property type="evidence" value="ECO:0007669"/>
    <property type="project" value="UniProtKB-KW"/>
</dbReference>
<proteinExistence type="predicted"/>
<keyword evidence="2" id="KW-0808">Transferase</keyword>
<dbReference type="OrthoDB" id="9811121at2"/>
<dbReference type="InterPro" id="IPR036526">
    <property type="entry name" value="C-N_Hydrolase_sf"/>
</dbReference>
<dbReference type="AlphaFoldDB" id="A0A1Z5HQZ4"/>
<keyword evidence="3" id="KW-1185">Reference proteome</keyword>
<dbReference type="SUPFAM" id="SSF56317">
    <property type="entry name" value="Carbon-nitrogen hydrolase"/>
    <property type="match status" value="1"/>
</dbReference>
<dbReference type="InterPro" id="IPR003010">
    <property type="entry name" value="C-N_Hydrolase"/>
</dbReference>
<evidence type="ECO:0000313" key="3">
    <source>
        <dbReference type="Proteomes" id="UP000197032"/>
    </source>
</evidence>
<protein>
    <submittedName>
        <fullName evidence="2">Nitrilase/cyanide hydratase and apolipoprotein N-acyltransferase</fullName>
    </submittedName>
</protein>
<dbReference type="PROSITE" id="PS50263">
    <property type="entry name" value="CN_HYDROLASE"/>
    <property type="match status" value="1"/>
</dbReference>
<accession>A0A1Z5HQZ4</accession>
<feature type="domain" description="CN hydrolase" evidence="1">
    <location>
        <begin position="4"/>
        <end position="259"/>
    </location>
</feature>
<comment type="caution">
    <text evidence="2">The sequence shown here is derived from an EMBL/GenBank/DDBJ whole genome shotgun (WGS) entry which is preliminary data.</text>
</comment>
<dbReference type="PANTHER" id="PTHR23088:SF50">
    <property type="entry name" value="HYDROLASE YHCX"/>
    <property type="match status" value="1"/>
</dbReference>
<dbReference type="Pfam" id="PF00795">
    <property type="entry name" value="CN_hydrolase"/>
    <property type="match status" value="1"/>
</dbReference>
<evidence type="ECO:0000313" key="2">
    <source>
        <dbReference type="EMBL" id="GAW91797.1"/>
    </source>
</evidence>
<keyword evidence="2" id="KW-0449">Lipoprotein</keyword>
<dbReference type="RefSeq" id="WP_088553279.1">
    <property type="nucleotide sequence ID" value="NZ_BDGJ01000033.1"/>
</dbReference>
<dbReference type="PANTHER" id="PTHR23088">
    <property type="entry name" value="NITRILASE-RELATED"/>
    <property type="match status" value="1"/>
</dbReference>
<dbReference type="Proteomes" id="UP000197032">
    <property type="component" value="Unassembled WGS sequence"/>
</dbReference>